<feature type="region of interest" description="Disordered" evidence="1">
    <location>
        <begin position="166"/>
        <end position="190"/>
    </location>
</feature>
<accession>A0ABQ3XV65</accession>
<evidence type="ECO:0000313" key="3">
    <source>
        <dbReference type="Proteomes" id="UP000609879"/>
    </source>
</evidence>
<feature type="compositionally biased region" description="Basic and acidic residues" evidence="1">
    <location>
        <begin position="166"/>
        <end position="175"/>
    </location>
</feature>
<organism evidence="2 3">
    <name type="scientific">Paractinoplanes deccanensis</name>
    <dbReference type="NCBI Taxonomy" id="113561"/>
    <lineage>
        <taxon>Bacteria</taxon>
        <taxon>Bacillati</taxon>
        <taxon>Actinomycetota</taxon>
        <taxon>Actinomycetes</taxon>
        <taxon>Micromonosporales</taxon>
        <taxon>Micromonosporaceae</taxon>
        <taxon>Paractinoplanes</taxon>
    </lineage>
</organism>
<dbReference type="Proteomes" id="UP000609879">
    <property type="component" value="Unassembled WGS sequence"/>
</dbReference>
<dbReference type="EMBL" id="BOMI01000003">
    <property type="protein sequence ID" value="GID71600.1"/>
    <property type="molecule type" value="Genomic_DNA"/>
</dbReference>
<protein>
    <submittedName>
        <fullName evidence="2">Uncharacterized protein</fullName>
    </submittedName>
</protein>
<gene>
    <name evidence="2" type="ORF">Ade02nite_02410</name>
</gene>
<proteinExistence type="predicted"/>
<keyword evidence="3" id="KW-1185">Reference proteome</keyword>
<comment type="caution">
    <text evidence="2">The sequence shown here is derived from an EMBL/GenBank/DDBJ whole genome shotgun (WGS) entry which is preliminary data.</text>
</comment>
<reference evidence="2 3" key="1">
    <citation type="submission" date="2021-01" db="EMBL/GenBank/DDBJ databases">
        <title>Whole genome shotgun sequence of Actinoplanes deccanensis NBRC 13994.</title>
        <authorList>
            <person name="Komaki H."/>
            <person name="Tamura T."/>
        </authorList>
    </citation>
    <scope>NUCLEOTIDE SEQUENCE [LARGE SCALE GENOMIC DNA]</scope>
    <source>
        <strain evidence="2 3">NBRC 13994</strain>
    </source>
</reference>
<evidence type="ECO:0000256" key="1">
    <source>
        <dbReference type="SAM" id="MobiDB-lite"/>
    </source>
</evidence>
<dbReference type="RefSeq" id="WP_203759589.1">
    <property type="nucleotide sequence ID" value="NZ_BAAABO010000004.1"/>
</dbReference>
<sequence length="190" mass="20827">MRWTRTAQRLAVVDGYRFSAGVRHRFTAAHADLDAAAVTLVEDAARQWFRLAARDPKAELWMPSVIVGDLWKAMILDGRGYAPLEPLIHRTASATGNRAARLATTFRLAQEDEGCHPEVLPLLFRVDRTLGIEGGTRYLADCGGRGQCHELPGAICLRHVSGTENPKRWRPDRHANIPPPGTPDAGGFGG</sequence>
<evidence type="ECO:0000313" key="2">
    <source>
        <dbReference type="EMBL" id="GID71600.1"/>
    </source>
</evidence>
<name>A0ABQ3XV65_9ACTN</name>